<keyword evidence="7" id="KW-1133">Transmembrane helix</keyword>
<name>A0ABN7S8W8_OIKDI</name>
<evidence type="ECO:0000313" key="11">
    <source>
        <dbReference type="EMBL" id="CAG5094428.1"/>
    </source>
</evidence>
<evidence type="ECO:0000256" key="4">
    <source>
        <dbReference type="ARBA" id="ARBA00022679"/>
    </source>
</evidence>
<dbReference type="Proteomes" id="UP001158576">
    <property type="component" value="Chromosome XSR"/>
</dbReference>
<accession>A0ABN7S8W8</accession>
<evidence type="ECO:0000256" key="10">
    <source>
        <dbReference type="RuleBase" id="RU363063"/>
    </source>
</evidence>
<sequence>MRKRKFNRRYFPHILLGSFFLSCFVVLNYDYVSSFEKQNYYQIVDGECTAEFMPTTWRSNFLAGKKWHVGHLKIPSCPKGETRLTVIIKTAISNHESRDILRNYYLKVKRKLREENGIELSHFFVVGYREDSTVENADDIIIGNFEDTYANLPYKTKAAYEYFTLCENKEENQNEQSTLIIHDDDTWVNVVEIVKFFELGKSGLPYNELYGNHRLEVSVENYWMDEKGFDINEEIWPYSFWPNYISGPCVIMSSVAAKKISSSASEFDIIPQIPVEDAVYTGILRVKNCLKLGRLGWLYNNHQKYCVHTENQIEKLQAKIDKTLSSLNLL</sequence>
<organism evidence="11 12">
    <name type="scientific">Oikopleura dioica</name>
    <name type="common">Tunicate</name>
    <dbReference type="NCBI Taxonomy" id="34765"/>
    <lineage>
        <taxon>Eukaryota</taxon>
        <taxon>Metazoa</taxon>
        <taxon>Chordata</taxon>
        <taxon>Tunicata</taxon>
        <taxon>Appendicularia</taxon>
        <taxon>Copelata</taxon>
        <taxon>Oikopleuridae</taxon>
        <taxon>Oikopleura</taxon>
    </lineage>
</organism>
<keyword evidence="3 10" id="KW-0328">Glycosyltransferase</keyword>
<evidence type="ECO:0000256" key="5">
    <source>
        <dbReference type="ARBA" id="ARBA00022692"/>
    </source>
</evidence>
<dbReference type="EC" id="2.4.1.-" evidence="10"/>
<protein>
    <recommendedName>
        <fullName evidence="10">Hexosyltransferase</fullName>
        <ecNumber evidence="10">2.4.1.-</ecNumber>
    </recommendedName>
</protein>
<evidence type="ECO:0000256" key="9">
    <source>
        <dbReference type="ARBA" id="ARBA00023136"/>
    </source>
</evidence>
<evidence type="ECO:0000256" key="6">
    <source>
        <dbReference type="ARBA" id="ARBA00022968"/>
    </source>
</evidence>
<reference evidence="11 12" key="1">
    <citation type="submission" date="2021-04" db="EMBL/GenBank/DDBJ databases">
        <authorList>
            <person name="Bliznina A."/>
        </authorList>
    </citation>
    <scope>NUCLEOTIDE SEQUENCE [LARGE SCALE GENOMIC DNA]</scope>
</reference>
<gene>
    <name evidence="11" type="ORF">OKIOD_LOCUS5105</name>
</gene>
<keyword evidence="12" id="KW-1185">Reference proteome</keyword>
<dbReference type="EMBL" id="OU015569">
    <property type="protein sequence ID" value="CAG5094428.1"/>
    <property type="molecule type" value="Genomic_DNA"/>
</dbReference>
<evidence type="ECO:0000256" key="8">
    <source>
        <dbReference type="ARBA" id="ARBA00023034"/>
    </source>
</evidence>
<comment type="similarity">
    <text evidence="2 10">Belongs to the glycosyltransferase 31 family.</text>
</comment>
<evidence type="ECO:0000256" key="1">
    <source>
        <dbReference type="ARBA" id="ARBA00004323"/>
    </source>
</evidence>
<keyword evidence="9" id="KW-0472">Membrane</keyword>
<comment type="subcellular location">
    <subcellularLocation>
        <location evidence="1 10">Golgi apparatus membrane</location>
        <topology evidence="1 10">Single-pass type II membrane protein</topology>
    </subcellularLocation>
</comment>
<dbReference type="InterPro" id="IPR002659">
    <property type="entry name" value="Glyco_trans_31"/>
</dbReference>
<keyword evidence="6" id="KW-0735">Signal-anchor</keyword>
<dbReference type="PROSITE" id="PS51257">
    <property type="entry name" value="PROKAR_LIPOPROTEIN"/>
    <property type="match status" value="1"/>
</dbReference>
<dbReference type="Pfam" id="PF01762">
    <property type="entry name" value="Galactosyl_T"/>
    <property type="match status" value="1"/>
</dbReference>
<evidence type="ECO:0000256" key="3">
    <source>
        <dbReference type="ARBA" id="ARBA00022676"/>
    </source>
</evidence>
<proteinExistence type="inferred from homology"/>
<dbReference type="Gene3D" id="3.90.550.50">
    <property type="match status" value="1"/>
</dbReference>
<dbReference type="PANTHER" id="PTHR11214:SF378">
    <property type="entry name" value="BETA-1,3-GALACTOSYLTRANSFERASE 4"/>
    <property type="match status" value="1"/>
</dbReference>
<dbReference type="PANTHER" id="PTHR11214">
    <property type="entry name" value="BETA-1,3-N-ACETYLGLUCOSAMINYLTRANSFERASE"/>
    <property type="match status" value="1"/>
</dbReference>
<evidence type="ECO:0000256" key="2">
    <source>
        <dbReference type="ARBA" id="ARBA00008661"/>
    </source>
</evidence>
<evidence type="ECO:0000256" key="7">
    <source>
        <dbReference type="ARBA" id="ARBA00022989"/>
    </source>
</evidence>
<keyword evidence="5" id="KW-0812">Transmembrane</keyword>
<keyword evidence="4" id="KW-0808">Transferase</keyword>
<evidence type="ECO:0000313" key="12">
    <source>
        <dbReference type="Proteomes" id="UP001158576"/>
    </source>
</evidence>
<keyword evidence="8 10" id="KW-0333">Golgi apparatus</keyword>